<name>E0S2U9_BUTPB</name>
<feature type="domain" description="DUF58" evidence="2">
    <location>
        <begin position="199"/>
        <end position="277"/>
    </location>
</feature>
<evidence type="ECO:0000313" key="4">
    <source>
        <dbReference type="Proteomes" id="UP000001299"/>
    </source>
</evidence>
<sequence length="356" mass="41017">MKIKVQKWKFIIYLVVVAACFAFASFYGGPVAFAWLYGVLLLIPVSILYIFVNNSFLRIYQEIEVHKLTKGEVHSYRVAIDNEGILPIHRMKLYLYEDRCDLYEIENGQEISLRIHEKKELSSGINCRYSGAYNVGVECVSFADPFGIYTITIDIPYSFRAIVSPRITDMADRVLDIENQYNSTGLKSPRLVENTPGSDIRPYQRGDSLNSINWKLSARLSELVSRVPDKMEKRSVTLLLQAVNVPEREQDTAFLKKRDFFLEFAVSAAWHFANQGVPVRIIYPSGKISESFVDSYESFLEFYDIIADSIFYSSSEEFDELIKRTYDVRNGVYEGDTWIIIRENPEPGEDYYLICG</sequence>
<dbReference type="eggNOG" id="COG1721">
    <property type="taxonomic scope" value="Bacteria"/>
</dbReference>
<accession>E0S2U9</accession>
<dbReference type="EMBL" id="CP001811">
    <property type="protein sequence ID" value="ADL35731.1"/>
    <property type="molecule type" value="Genomic_DNA"/>
</dbReference>
<feature type="transmembrane region" description="Helical" evidence="1">
    <location>
        <begin position="10"/>
        <end position="28"/>
    </location>
</feature>
<protein>
    <recommendedName>
        <fullName evidence="2">DUF58 domain-containing protein</fullName>
    </recommendedName>
</protein>
<evidence type="ECO:0000256" key="1">
    <source>
        <dbReference type="SAM" id="Phobius"/>
    </source>
</evidence>
<dbReference type="HOGENOM" id="CLU_810577_0_0_9"/>
<proteinExistence type="predicted"/>
<dbReference type="AlphaFoldDB" id="E0S2U9"/>
<dbReference type="Proteomes" id="UP000001299">
    <property type="component" value="Chromosome 2"/>
</dbReference>
<dbReference type="InterPro" id="IPR002881">
    <property type="entry name" value="DUF58"/>
</dbReference>
<feature type="transmembrane region" description="Helical" evidence="1">
    <location>
        <begin position="34"/>
        <end position="52"/>
    </location>
</feature>
<keyword evidence="4" id="KW-1185">Reference proteome</keyword>
<dbReference type="Pfam" id="PF01882">
    <property type="entry name" value="DUF58"/>
    <property type="match status" value="1"/>
</dbReference>
<dbReference type="RefSeq" id="WP_013282383.1">
    <property type="nucleotide sequence ID" value="NC_014388.1"/>
</dbReference>
<keyword evidence="1" id="KW-0812">Transmembrane</keyword>
<dbReference type="PANTHER" id="PTHR34351">
    <property type="entry name" value="SLR1927 PROTEIN-RELATED"/>
    <property type="match status" value="1"/>
</dbReference>
<reference evidence="3 4" key="1">
    <citation type="journal article" date="2010" name="PLoS ONE">
        <title>The glycobiome of the rumen bacterium Butyrivibrio proteoclasticus B316(T) highlights adaptation to a polysaccharide-rich environment.</title>
        <authorList>
            <person name="Kelly W.J."/>
            <person name="Leahy S.C."/>
            <person name="Altermann E."/>
            <person name="Yeoman C.J."/>
            <person name="Dunne J.C."/>
            <person name="Kong Z."/>
            <person name="Pacheco D.M."/>
            <person name="Li D."/>
            <person name="Noel S.J."/>
            <person name="Moon C.D."/>
            <person name="Cookson A.L."/>
            <person name="Attwood G.T."/>
        </authorList>
    </citation>
    <scope>NUCLEOTIDE SEQUENCE [LARGE SCALE GENOMIC DNA]</scope>
    <source>
        <strain evidence="4">ATCC 51982 / DSM 14932 / B316</strain>
    </source>
</reference>
<keyword evidence="1" id="KW-1133">Transmembrane helix</keyword>
<keyword evidence="1" id="KW-0472">Membrane</keyword>
<evidence type="ECO:0000259" key="2">
    <source>
        <dbReference type="Pfam" id="PF01882"/>
    </source>
</evidence>
<gene>
    <name evidence="3" type="ordered locus">bpr_III042</name>
</gene>
<dbReference type="KEGG" id="bpb:bpr_III042"/>
<dbReference type="STRING" id="515622.bpr_III042"/>
<dbReference type="PROSITE" id="PS51257">
    <property type="entry name" value="PROKAR_LIPOPROTEIN"/>
    <property type="match status" value="1"/>
</dbReference>
<organism evidence="3 4">
    <name type="scientific">Butyrivibrio proteoclasticus (strain ATCC 51982 / DSM 14932 / B316)</name>
    <name type="common">Clostridium proteoclasticum</name>
    <dbReference type="NCBI Taxonomy" id="515622"/>
    <lineage>
        <taxon>Bacteria</taxon>
        <taxon>Bacillati</taxon>
        <taxon>Bacillota</taxon>
        <taxon>Clostridia</taxon>
        <taxon>Lachnospirales</taxon>
        <taxon>Lachnospiraceae</taxon>
        <taxon>Butyrivibrio</taxon>
    </lineage>
</organism>
<evidence type="ECO:0000313" key="3">
    <source>
        <dbReference type="EMBL" id="ADL35731.1"/>
    </source>
</evidence>
<dbReference type="PANTHER" id="PTHR34351:SF2">
    <property type="entry name" value="DUF58 DOMAIN-CONTAINING PROTEIN"/>
    <property type="match status" value="1"/>
</dbReference>